<dbReference type="SMR" id="G4YKV1"/>
<protein>
    <recommendedName>
        <fullName evidence="6">CTLH domain-containing protein</fullName>
    </recommendedName>
</protein>
<dbReference type="InterPro" id="IPR001680">
    <property type="entry name" value="WD40_rpt"/>
</dbReference>
<dbReference type="PROSITE" id="PS50294">
    <property type="entry name" value="WD_REPEATS_REGION"/>
    <property type="match status" value="1"/>
</dbReference>
<evidence type="ECO:0000256" key="2">
    <source>
        <dbReference type="ARBA" id="ARBA00022737"/>
    </source>
</evidence>
<dbReference type="Pfam" id="PF00400">
    <property type="entry name" value="WD40"/>
    <property type="match status" value="4"/>
</dbReference>
<dbReference type="STRING" id="1094619.G4YKV1"/>
<feature type="repeat" description="WD" evidence="3">
    <location>
        <begin position="223"/>
        <end position="256"/>
    </location>
</feature>
<evidence type="ECO:0000256" key="3">
    <source>
        <dbReference type="PROSITE-ProRule" id="PRU00221"/>
    </source>
</evidence>
<name>G4YKV1_PHYSP</name>
<dbReference type="RefSeq" id="XP_009516718.1">
    <property type="nucleotide sequence ID" value="XM_009518423.1"/>
</dbReference>
<gene>
    <name evidence="4" type="ORF">PHYSODRAFT_349334</name>
</gene>
<dbReference type="InterPro" id="IPR015943">
    <property type="entry name" value="WD40/YVTN_repeat-like_dom_sf"/>
</dbReference>
<dbReference type="AlphaFoldDB" id="G4YKV1"/>
<sequence length="528" mass="59361">MEKLQSLMGARQWDEALRLVTSGPRDADAEEGAHTERVRMKSPQATREAALLLLRRKFIDLLLQRRLPLALRTFQEQILPVYRPSEAEVAQLAQLLLCRDEDEMKRRAQVPWQDEELQRRIEALVSPEEIIPEGALRRLVQDGSEMDLQVAPPMLAGKVTGNCVEVLTQHKTDVWELAFSPDGQMLASASSDGSVVLWQIELDEDAMSYEHSAQLSSKPLHVLQSLEGPADCLAWSPDSRFLLSSGSRSSTIQLWDRMSGLCEKRFQHPGGVVTKMRWLPCAGQFVSGSADKSLVLWNADESSIIYQWSGRRVLDVVVHPHESKVFVLISAFEIRAYDVALRSDELLLEAEHAISCLNISSSGRFLLMNLLKQEQVVCVEVATGSVIAKYRGIREQRYVLRPCFVGAHSELVACGSEDGKVYVWQRDSGKRVTELDGHSSVVNVVARHPVHSNVIASASDDETLWSYATATTSLSDCELRQRKRRFVLRLTTVELTRTKESAVSMHATYDTWQRATSVEHFQKLARGE</sequence>
<evidence type="ECO:0008006" key="6">
    <source>
        <dbReference type="Google" id="ProtNLM"/>
    </source>
</evidence>
<organism evidence="4 5">
    <name type="scientific">Phytophthora sojae (strain P6497)</name>
    <name type="common">Soybean stem and root rot agent</name>
    <name type="synonym">Phytophthora megasperma f. sp. glycines</name>
    <dbReference type="NCBI Taxonomy" id="1094619"/>
    <lineage>
        <taxon>Eukaryota</taxon>
        <taxon>Sar</taxon>
        <taxon>Stramenopiles</taxon>
        <taxon>Oomycota</taxon>
        <taxon>Peronosporomycetes</taxon>
        <taxon>Peronosporales</taxon>
        <taxon>Peronosporaceae</taxon>
        <taxon>Phytophthora</taxon>
    </lineage>
</organism>
<dbReference type="Proteomes" id="UP000002640">
    <property type="component" value="Unassembled WGS sequence"/>
</dbReference>
<dbReference type="EMBL" id="JH159151">
    <property type="protein sequence ID" value="EGZ29443.1"/>
    <property type="molecule type" value="Genomic_DNA"/>
</dbReference>
<dbReference type="PROSITE" id="PS50082">
    <property type="entry name" value="WD_REPEATS_2"/>
    <property type="match status" value="3"/>
</dbReference>
<accession>G4YKV1</accession>
<dbReference type="InterPro" id="IPR036322">
    <property type="entry name" value="WD40_repeat_dom_sf"/>
</dbReference>
<dbReference type="InterPro" id="IPR020472">
    <property type="entry name" value="WD40_PAC1"/>
</dbReference>
<feature type="repeat" description="WD" evidence="3">
    <location>
        <begin position="266"/>
        <end position="307"/>
    </location>
</feature>
<evidence type="ECO:0000256" key="1">
    <source>
        <dbReference type="ARBA" id="ARBA00022574"/>
    </source>
</evidence>
<dbReference type="InParanoid" id="G4YKV1"/>
<keyword evidence="5" id="KW-1185">Reference proteome</keyword>
<keyword evidence="1 3" id="KW-0853">WD repeat</keyword>
<dbReference type="OMA" id="YEDHCCS"/>
<proteinExistence type="predicted"/>
<dbReference type="SUPFAM" id="SSF50978">
    <property type="entry name" value="WD40 repeat-like"/>
    <property type="match status" value="1"/>
</dbReference>
<dbReference type="Gene3D" id="2.130.10.10">
    <property type="entry name" value="YVTN repeat-like/Quinoprotein amine dehydrogenase"/>
    <property type="match status" value="1"/>
</dbReference>
<dbReference type="PANTHER" id="PTHR22838">
    <property type="entry name" value="WD REPEAT PROTEIN 26-RELATED"/>
    <property type="match status" value="1"/>
</dbReference>
<dbReference type="PRINTS" id="PR00320">
    <property type="entry name" value="GPROTEINBRPT"/>
</dbReference>
<dbReference type="GeneID" id="20649044"/>
<evidence type="ECO:0000313" key="4">
    <source>
        <dbReference type="EMBL" id="EGZ29443.1"/>
    </source>
</evidence>
<dbReference type="PANTHER" id="PTHR22838:SF0">
    <property type="entry name" value="WD REPEAT-CONTAINING PROTEIN 26"/>
    <property type="match status" value="1"/>
</dbReference>
<feature type="repeat" description="WD" evidence="3">
    <location>
        <begin position="167"/>
        <end position="208"/>
    </location>
</feature>
<dbReference type="InterPro" id="IPR051350">
    <property type="entry name" value="WD_repeat-ST_regulator"/>
</dbReference>
<dbReference type="SMART" id="SM00320">
    <property type="entry name" value="WD40"/>
    <property type="match status" value="5"/>
</dbReference>
<keyword evidence="2" id="KW-0677">Repeat</keyword>
<evidence type="ECO:0000313" key="5">
    <source>
        <dbReference type="Proteomes" id="UP000002640"/>
    </source>
</evidence>
<reference evidence="4 5" key="1">
    <citation type="journal article" date="2006" name="Science">
        <title>Phytophthora genome sequences uncover evolutionary origins and mechanisms of pathogenesis.</title>
        <authorList>
            <person name="Tyler B.M."/>
            <person name="Tripathy S."/>
            <person name="Zhang X."/>
            <person name="Dehal P."/>
            <person name="Jiang R.H."/>
            <person name="Aerts A."/>
            <person name="Arredondo F.D."/>
            <person name="Baxter L."/>
            <person name="Bensasson D."/>
            <person name="Beynon J.L."/>
            <person name="Chapman J."/>
            <person name="Damasceno C.M."/>
            <person name="Dorrance A.E."/>
            <person name="Dou D."/>
            <person name="Dickerman A.W."/>
            <person name="Dubchak I.L."/>
            <person name="Garbelotto M."/>
            <person name="Gijzen M."/>
            <person name="Gordon S.G."/>
            <person name="Govers F."/>
            <person name="Grunwald N.J."/>
            <person name="Huang W."/>
            <person name="Ivors K.L."/>
            <person name="Jones R.W."/>
            <person name="Kamoun S."/>
            <person name="Krampis K."/>
            <person name="Lamour K.H."/>
            <person name="Lee M.K."/>
            <person name="McDonald W.H."/>
            <person name="Medina M."/>
            <person name="Meijer H.J."/>
            <person name="Nordberg E.K."/>
            <person name="Maclean D.J."/>
            <person name="Ospina-Giraldo M.D."/>
            <person name="Morris P.F."/>
            <person name="Phuntumart V."/>
            <person name="Putnam N.H."/>
            <person name="Rash S."/>
            <person name="Rose J.K."/>
            <person name="Sakihama Y."/>
            <person name="Salamov A.A."/>
            <person name="Savidor A."/>
            <person name="Scheuring C.F."/>
            <person name="Smith B.M."/>
            <person name="Sobral B.W."/>
            <person name="Terry A."/>
            <person name="Torto-Alalibo T.A."/>
            <person name="Win J."/>
            <person name="Xu Z."/>
            <person name="Zhang H."/>
            <person name="Grigoriev I.V."/>
            <person name="Rokhsar D.S."/>
            <person name="Boore J.L."/>
        </authorList>
    </citation>
    <scope>NUCLEOTIDE SEQUENCE [LARGE SCALE GENOMIC DNA]</scope>
    <source>
        <strain evidence="4 5">P6497</strain>
    </source>
</reference>
<dbReference type="KEGG" id="psoj:PHYSODRAFT_349334"/>